<dbReference type="InterPro" id="IPR036390">
    <property type="entry name" value="WH_DNA-bd_sf"/>
</dbReference>
<protein>
    <submittedName>
        <fullName evidence="1">Transcriptional regulator</fullName>
    </submittedName>
</protein>
<dbReference type="Gene3D" id="1.10.10.10">
    <property type="entry name" value="Winged helix-like DNA-binding domain superfamily/Winged helix DNA-binding domain"/>
    <property type="match status" value="1"/>
</dbReference>
<evidence type="ECO:0000313" key="2">
    <source>
        <dbReference type="Proteomes" id="UP000217154"/>
    </source>
</evidence>
<dbReference type="SUPFAM" id="SSF46785">
    <property type="entry name" value="Winged helix' DNA-binding domain"/>
    <property type="match status" value="1"/>
</dbReference>
<gene>
    <name evidence="1" type="ORF">CKY39_00330</name>
</gene>
<evidence type="ECO:0000313" key="1">
    <source>
        <dbReference type="EMBL" id="ATA51845.1"/>
    </source>
</evidence>
<reference evidence="1 2" key="1">
    <citation type="submission" date="2017-09" db="EMBL/GenBank/DDBJ databases">
        <title>The diverse metabolic capabilities of V. boronicumulans make it an excellent choice for continued studies on novel biodegradation.</title>
        <authorList>
            <person name="Sun S."/>
        </authorList>
    </citation>
    <scope>NUCLEOTIDE SEQUENCE [LARGE SCALE GENOMIC DNA]</scope>
    <source>
        <strain evidence="1 2">J1</strain>
    </source>
</reference>
<name>A0A250DBU7_9BURK</name>
<dbReference type="PANTHER" id="PTHR33204">
    <property type="entry name" value="TRANSCRIPTIONAL REGULATOR, MARR FAMILY"/>
    <property type="match status" value="1"/>
</dbReference>
<dbReference type="RefSeq" id="WP_095743055.1">
    <property type="nucleotide sequence ID" value="NZ_BKDH01000004.1"/>
</dbReference>
<proteinExistence type="predicted"/>
<dbReference type="PROSITE" id="PS51118">
    <property type="entry name" value="HTH_HXLR"/>
    <property type="match status" value="1"/>
</dbReference>
<dbReference type="EMBL" id="CP023284">
    <property type="protein sequence ID" value="ATA51845.1"/>
    <property type="molecule type" value="Genomic_DNA"/>
</dbReference>
<dbReference type="PANTHER" id="PTHR33204:SF37">
    <property type="entry name" value="HTH-TYPE TRANSCRIPTIONAL REGULATOR YODB"/>
    <property type="match status" value="1"/>
</dbReference>
<dbReference type="Pfam" id="PF01638">
    <property type="entry name" value="HxlR"/>
    <property type="match status" value="1"/>
</dbReference>
<dbReference type="GeneID" id="82271401"/>
<dbReference type="InterPro" id="IPR002577">
    <property type="entry name" value="HTH_HxlR"/>
</dbReference>
<dbReference type="InterPro" id="IPR036388">
    <property type="entry name" value="WH-like_DNA-bd_sf"/>
</dbReference>
<dbReference type="KEGG" id="vbo:CKY39_00330"/>
<accession>A0A250DBU7</accession>
<dbReference type="AlphaFoldDB" id="A0A250DBU7"/>
<dbReference type="Proteomes" id="UP000217154">
    <property type="component" value="Chromosome"/>
</dbReference>
<sequence length="140" mass="15395">MAIQQKSLCPINLALEVVGDRWSLLIVRDLMFADKRHFREFLQSEEGISSNILTERLNTLVAHGVLSKTDDPTHKQKALYSLTPVGIDLLPVITQLGIWGRKHRPVTAESGAPAAALEKGGPALQKKMRAALRKAHLGGR</sequence>
<organism evidence="1 2">
    <name type="scientific">Variovorax boronicumulans</name>
    <dbReference type="NCBI Taxonomy" id="436515"/>
    <lineage>
        <taxon>Bacteria</taxon>
        <taxon>Pseudomonadati</taxon>
        <taxon>Pseudomonadota</taxon>
        <taxon>Betaproteobacteria</taxon>
        <taxon>Burkholderiales</taxon>
        <taxon>Comamonadaceae</taxon>
        <taxon>Variovorax</taxon>
    </lineage>
</organism>